<feature type="region of interest" description="Disordered" evidence="1">
    <location>
        <begin position="214"/>
        <end position="286"/>
    </location>
</feature>
<feature type="transmembrane region" description="Helical" evidence="2">
    <location>
        <begin position="183"/>
        <end position="205"/>
    </location>
</feature>
<feature type="compositionally biased region" description="Low complexity" evidence="1">
    <location>
        <begin position="148"/>
        <end position="168"/>
    </location>
</feature>
<keyword evidence="2" id="KW-0812">Transmembrane</keyword>
<dbReference type="OrthoDB" id="3692311at2759"/>
<keyword evidence="4" id="KW-1185">Reference proteome</keyword>
<dbReference type="AlphaFoldDB" id="A0A6A6P6V0"/>
<feature type="compositionally biased region" description="Low complexity" evidence="1">
    <location>
        <begin position="308"/>
        <end position="327"/>
    </location>
</feature>
<evidence type="ECO:0000313" key="4">
    <source>
        <dbReference type="Proteomes" id="UP000799766"/>
    </source>
</evidence>
<organism evidence="3 4">
    <name type="scientific">Lineolata rhizophorae</name>
    <dbReference type="NCBI Taxonomy" id="578093"/>
    <lineage>
        <taxon>Eukaryota</taxon>
        <taxon>Fungi</taxon>
        <taxon>Dikarya</taxon>
        <taxon>Ascomycota</taxon>
        <taxon>Pezizomycotina</taxon>
        <taxon>Dothideomycetes</taxon>
        <taxon>Dothideomycetes incertae sedis</taxon>
        <taxon>Lineolatales</taxon>
        <taxon>Lineolataceae</taxon>
        <taxon>Lineolata</taxon>
    </lineage>
</organism>
<feature type="region of interest" description="Disordered" evidence="1">
    <location>
        <begin position="298"/>
        <end position="327"/>
    </location>
</feature>
<dbReference type="EMBL" id="MU001675">
    <property type="protein sequence ID" value="KAF2459472.1"/>
    <property type="molecule type" value="Genomic_DNA"/>
</dbReference>
<evidence type="ECO:0000313" key="3">
    <source>
        <dbReference type="EMBL" id="KAF2459472.1"/>
    </source>
</evidence>
<sequence>MSSDISCLDFNPSCPSGGSFHVCTSGSRFVGCCRSLDPCSDLGCSDGNIEPASFDASAYGTFSDQECPTGSSFYACADADPPFMGCCQSNPCNEGCPDDDLTQAFLSPNSADWVCEAESSTTLPVPSLIPPTSFTTYLATTFPSQTASSSSRAVSSSSSTSTSTVAADTDTDAPQSTDHTTTIVGAAVGAGGGALVLALIAFFFYRHRRNRRLAAKTTTTTTTPSTSSNTPPETGTVPHEPPTSATSQLPYIPPSFPSPHKAPYVAVHHRHPDSPELPGSPATDALWTPSSRAVAAAAGKATVHSPHASVDTAASGSGSGSATFVGSPDTAWSQLPLRGWVAGAQPRAHGRGGETETQHQGVGLGLGLESGGAGGGGAGDEGEGGACWQQGGLAELDGSERVWELEGDAPGHGGSSGRTTDGRSVGWG</sequence>
<feature type="compositionally biased region" description="Gly residues" evidence="1">
    <location>
        <begin position="362"/>
        <end position="379"/>
    </location>
</feature>
<keyword evidence="2" id="KW-1133">Transmembrane helix</keyword>
<evidence type="ECO:0000256" key="2">
    <source>
        <dbReference type="SAM" id="Phobius"/>
    </source>
</evidence>
<dbReference type="Proteomes" id="UP000799766">
    <property type="component" value="Unassembled WGS sequence"/>
</dbReference>
<feature type="region of interest" description="Disordered" evidence="1">
    <location>
        <begin position="405"/>
        <end position="428"/>
    </location>
</feature>
<accession>A0A6A6P6V0</accession>
<feature type="region of interest" description="Disordered" evidence="1">
    <location>
        <begin position="148"/>
        <end position="178"/>
    </location>
</feature>
<proteinExistence type="predicted"/>
<protein>
    <submittedName>
        <fullName evidence="3">Uncharacterized protein</fullName>
    </submittedName>
</protein>
<feature type="region of interest" description="Disordered" evidence="1">
    <location>
        <begin position="344"/>
        <end position="390"/>
    </location>
</feature>
<reference evidence="3" key="1">
    <citation type="journal article" date="2020" name="Stud. Mycol.">
        <title>101 Dothideomycetes genomes: a test case for predicting lifestyles and emergence of pathogens.</title>
        <authorList>
            <person name="Haridas S."/>
            <person name="Albert R."/>
            <person name="Binder M."/>
            <person name="Bloem J."/>
            <person name="Labutti K."/>
            <person name="Salamov A."/>
            <person name="Andreopoulos B."/>
            <person name="Baker S."/>
            <person name="Barry K."/>
            <person name="Bills G."/>
            <person name="Bluhm B."/>
            <person name="Cannon C."/>
            <person name="Castanera R."/>
            <person name="Culley D."/>
            <person name="Daum C."/>
            <person name="Ezra D."/>
            <person name="Gonzalez J."/>
            <person name="Henrissat B."/>
            <person name="Kuo A."/>
            <person name="Liang C."/>
            <person name="Lipzen A."/>
            <person name="Lutzoni F."/>
            <person name="Magnuson J."/>
            <person name="Mondo S."/>
            <person name="Nolan M."/>
            <person name="Ohm R."/>
            <person name="Pangilinan J."/>
            <person name="Park H.-J."/>
            <person name="Ramirez L."/>
            <person name="Alfaro M."/>
            <person name="Sun H."/>
            <person name="Tritt A."/>
            <person name="Yoshinaga Y."/>
            <person name="Zwiers L.-H."/>
            <person name="Turgeon B."/>
            <person name="Goodwin S."/>
            <person name="Spatafora J."/>
            <person name="Crous P."/>
            <person name="Grigoriev I."/>
        </authorList>
    </citation>
    <scope>NUCLEOTIDE SEQUENCE</scope>
    <source>
        <strain evidence="3">ATCC 16933</strain>
    </source>
</reference>
<feature type="compositionally biased region" description="Low complexity" evidence="1">
    <location>
        <begin position="417"/>
        <end position="428"/>
    </location>
</feature>
<evidence type="ECO:0000256" key="1">
    <source>
        <dbReference type="SAM" id="MobiDB-lite"/>
    </source>
</evidence>
<keyword evidence="2" id="KW-0472">Membrane</keyword>
<feature type="compositionally biased region" description="Low complexity" evidence="1">
    <location>
        <begin position="217"/>
        <end position="236"/>
    </location>
</feature>
<name>A0A6A6P6V0_9PEZI</name>
<gene>
    <name evidence="3" type="ORF">BDY21DRAFT_191238</name>
</gene>